<evidence type="ECO:0000256" key="3">
    <source>
        <dbReference type="ARBA" id="ARBA00023242"/>
    </source>
</evidence>
<proteinExistence type="inferred from homology"/>
<feature type="domain" description="QLQ" evidence="7">
    <location>
        <begin position="175"/>
        <end position="210"/>
    </location>
</feature>
<protein>
    <recommendedName>
        <fullName evidence="5">Growth-regulating factor</fullName>
    </recommendedName>
</protein>
<evidence type="ECO:0000313" key="9">
    <source>
        <dbReference type="Proteomes" id="UP001652660"/>
    </source>
</evidence>
<dbReference type="InterPro" id="IPR014978">
    <property type="entry name" value="Gln-Leu-Gln_QLQ"/>
</dbReference>
<evidence type="ECO:0000256" key="5">
    <source>
        <dbReference type="RuleBase" id="RU367127"/>
    </source>
</evidence>
<dbReference type="GeneID" id="113724831"/>
<feature type="compositionally biased region" description="Low complexity" evidence="6">
    <location>
        <begin position="91"/>
        <end position="110"/>
    </location>
</feature>
<evidence type="ECO:0000256" key="1">
    <source>
        <dbReference type="ARBA" id="ARBA00004123"/>
    </source>
</evidence>
<evidence type="ECO:0000256" key="2">
    <source>
        <dbReference type="ARBA" id="ARBA00008122"/>
    </source>
</evidence>
<keyword evidence="5" id="KW-0010">Activator</keyword>
<dbReference type="PROSITE" id="PS51667">
    <property type="entry name" value="WRC"/>
    <property type="match status" value="1"/>
</dbReference>
<dbReference type="SMART" id="SM00951">
    <property type="entry name" value="QLQ"/>
    <property type="match status" value="1"/>
</dbReference>
<dbReference type="Pfam" id="PF08879">
    <property type="entry name" value="WRC"/>
    <property type="match status" value="1"/>
</dbReference>
<dbReference type="InterPro" id="IPR014977">
    <property type="entry name" value="WRC_dom"/>
</dbReference>
<feature type="region of interest" description="Disordered" evidence="6">
    <location>
        <begin position="264"/>
        <end position="329"/>
    </location>
</feature>
<organism evidence="9 10">
    <name type="scientific">Coffea arabica</name>
    <name type="common">Arabian coffee</name>
    <dbReference type="NCBI Taxonomy" id="13443"/>
    <lineage>
        <taxon>Eukaryota</taxon>
        <taxon>Viridiplantae</taxon>
        <taxon>Streptophyta</taxon>
        <taxon>Embryophyta</taxon>
        <taxon>Tracheophyta</taxon>
        <taxon>Spermatophyta</taxon>
        <taxon>Magnoliopsida</taxon>
        <taxon>eudicotyledons</taxon>
        <taxon>Gunneridae</taxon>
        <taxon>Pentapetalae</taxon>
        <taxon>asterids</taxon>
        <taxon>lamiids</taxon>
        <taxon>Gentianales</taxon>
        <taxon>Rubiaceae</taxon>
        <taxon>Ixoroideae</taxon>
        <taxon>Gardenieae complex</taxon>
        <taxon>Bertiereae - Coffeeae clade</taxon>
        <taxon>Coffeeae</taxon>
        <taxon>Coffea</taxon>
    </lineage>
</organism>
<feature type="domain" description="WRC" evidence="8">
    <location>
        <begin position="237"/>
        <end position="281"/>
    </location>
</feature>
<keyword evidence="5" id="KW-0804">Transcription</keyword>
<keyword evidence="9" id="KW-1185">Reference proteome</keyword>
<comment type="similarity">
    <text evidence="2 5">Belongs to the GRF family.</text>
</comment>
<evidence type="ECO:0000256" key="4">
    <source>
        <dbReference type="PROSITE-ProRule" id="PRU01002"/>
    </source>
</evidence>
<dbReference type="Proteomes" id="UP001652660">
    <property type="component" value="Chromosome 2c"/>
</dbReference>
<evidence type="ECO:0000313" key="10">
    <source>
        <dbReference type="RefSeq" id="XP_071929301.1"/>
    </source>
</evidence>
<comment type="subcellular location">
    <subcellularLocation>
        <location evidence="1 4 5">Nucleus</location>
    </subcellularLocation>
</comment>
<evidence type="ECO:0000259" key="8">
    <source>
        <dbReference type="PROSITE" id="PS51667"/>
    </source>
</evidence>
<accession>A0ABM4WBY7</accession>
<gene>
    <name evidence="10" type="primary">LOC113724831</name>
</gene>
<dbReference type="InterPro" id="IPR031137">
    <property type="entry name" value="GRF"/>
</dbReference>
<comment type="function">
    <text evidence="5">Transcription activator.</text>
</comment>
<name>A0ABM4WBY7_COFAR</name>
<dbReference type="PROSITE" id="PS51666">
    <property type="entry name" value="QLQ"/>
    <property type="match status" value="1"/>
</dbReference>
<dbReference type="RefSeq" id="XP_071929301.1">
    <property type="nucleotide sequence ID" value="XM_072073200.1"/>
</dbReference>
<feature type="compositionally biased region" description="Low complexity" evidence="6">
    <location>
        <begin position="284"/>
        <end position="298"/>
    </location>
</feature>
<sequence>MEESSSSSSSSAGIITTASHRTQSFPSNNGVMDHHHRPLLSSANGADDDDEDDGGGRGSGRSQNDSGPNEVERSPAPTPTPKPPNYSCRHSSSTGPSRTSSSSATTTSTSTGIVFPDRVVVVTNNGSATAGLAAAAAATTLQPFDFPCSITNTASKSPGGGGLGMAAASAALGFPFTAVQWKELERQAMIYKYMIASVPVPSDLLLPADPTAAPSVLLGGSHGGGGSIYNLRYGNRDLEPGRCKRTDGKKWRCSRDVAPHQKYCERHMHRGRPRSRKPVEQLQSSSVSPDDNPNNNISKKSRLHHTSLHPNPTVAQPDNHSSPQFQGTGTIQQLKDPQLLDASIAFNSIFASSCNYKESNRVFGWAVDGEVMAANRVEQESLHLMDTRRREGLAPIRGYIYGTNASTLQQGYGEEGPLNLFSYATEIAYPGGIHSRNDEYYHAFLNSDLIASKQPQIDQHCPPRGFIDAWSNGDLKTIDESSVPSSRGNGLSPSSLPLSMAMAAGNALDEGTGLAEDSHPRMPTPKDSPVSWLPLIPGGPLAEVLQPNSVACGSNPASPYASNGDSVSPPATTVSSPTGIFQRALFSHSDGSVCNSPALAASAAPPEVVAFQWLN</sequence>
<feature type="compositionally biased region" description="Basic residues" evidence="6">
    <location>
        <begin position="267"/>
        <end position="276"/>
    </location>
</feature>
<keyword evidence="3 4" id="KW-0539">Nucleus</keyword>
<feature type="compositionally biased region" description="Low complexity" evidence="6">
    <location>
        <begin position="1"/>
        <end position="11"/>
    </location>
</feature>
<dbReference type="PANTHER" id="PTHR31602">
    <property type="entry name" value="GROWTH-REGULATING FACTOR 5"/>
    <property type="match status" value="1"/>
</dbReference>
<feature type="compositionally biased region" description="Polar residues" evidence="6">
    <location>
        <begin position="12"/>
        <end position="30"/>
    </location>
</feature>
<evidence type="ECO:0000259" key="7">
    <source>
        <dbReference type="PROSITE" id="PS51666"/>
    </source>
</evidence>
<feature type="short sequence motif" description="Bipartite nuclear localization signal" evidence="4">
    <location>
        <begin position="242"/>
        <end position="252"/>
    </location>
</feature>
<feature type="region of interest" description="Disordered" evidence="6">
    <location>
        <begin position="510"/>
        <end position="529"/>
    </location>
</feature>
<feature type="compositionally biased region" description="Polar residues" evidence="6">
    <location>
        <begin position="308"/>
        <end position="329"/>
    </location>
</feature>
<evidence type="ECO:0000256" key="6">
    <source>
        <dbReference type="SAM" id="MobiDB-lite"/>
    </source>
</evidence>
<feature type="short sequence motif" description="Bipartite nuclear localization signal" evidence="4">
    <location>
        <begin position="270"/>
        <end position="277"/>
    </location>
</feature>
<feature type="region of interest" description="Disordered" evidence="6">
    <location>
        <begin position="1"/>
        <end position="110"/>
    </location>
</feature>
<dbReference type="Pfam" id="PF08880">
    <property type="entry name" value="QLQ"/>
    <property type="match status" value="1"/>
</dbReference>
<reference evidence="10" key="1">
    <citation type="submission" date="2025-08" db="UniProtKB">
        <authorList>
            <consortium name="RefSeq"/>
        </authorList>
    </citation>
    <scope>IDENTIFICATION</scope>
    <source>
        <tissue evidence="10">Leaves</tissue>
    </source>
</reference>
<dbReference type="PANTHER" id="PTHR31602:SF101">
    <property type="entry name" value="GROWTH-REGULATING FACTOR 7"/>
    <property type="match status" value="1"/>
</dbReference>
<comment type="domain">
    <text evidence="5">The QLQ domain and WRC domain may be involved in protein-protein interaction and DNA-binding, respectively.</text>
</comment>
<keyword evidence="5" id="KW-0805">Transcription regulation</keyword>